<dbReference type="RefSeq" id="XP_013231689.1">
    <property type="nucleotide sequence ID" value="XM_013376235.1"/>
</dbReference>
<dbReference type="EMBL" id="HG675392">
    <property type="protein sequence ID" value="CDJ40939.1"/>
    <property type="molecule type" value="Genomic_DNA"/>
</dbReference>
<reference evidence="1" key="2">
    <citation type="submission" date="2013-10" db="EMBL/GenBank/DDBJ databases">
        <authorList>
            <person name="Aslett M."/>
        </authorList>
    </citation>
    <scope>NUCLEOTIDE SEQUENCE [LARGE SCALE GENOMIC DNA]</scope>
    <source>
        <strain evidence="1">Houghton</strain>
    </source>
</reference>
<evidence type="ECO:0000313" key="2">
    <source>
        <dbReference type="Proteomes" id="UP000030747"/>
    </source>
</evidence>
<gene>
    <name evidence="1" type="ORF">ETH_00040100</name>
</gene>
<evidence type="ECO:0000313" key="1">
    <source>
        <dbReference type="EMBL" id="CDJ40939.1"/>
    </source>
</evidence>
<dbReference type="Gene3D" id="2.40.30.10">
    <property type="entry name" value="Translation factors"/>
    <property type="match status" value="1"/>
</dbReference>
<protein>
    <submittedName>
        <fullName evidence="1">Elongation factor 1-alpha, putative</fullName>
    </submittedName>
</protein>
<accession>U6KX82</accession>
<proteinExistence type="predicted"/>
<dbReference type="GeneID" id="25257060"/>
<keyword evidence="1" id="KW-0251">Elongation factor</keyword>
<dbReference type="AlphaFoldDB" id="U6KX82"/>
<reference evidence="1" key="1">
    <citation type="submission" date="2013-10" db="EMBL/GenBank/DDBJ databases">
        <title>Genomic analysis of the causative agents of coccidiosis in chickens.</title>
        <authorList>
            <person name="Reid A.J."/>
            <person name="Blake D."/>
            <person name="Billington K."/>
            <person name="Browne H."/>
            <person name="Dunn M."/>
            <person name="Hung S."/>
            <person name="Kawahara F."/>
            <person name="Miranda-Saavedra D."/>
            <person name="Mourier T."/>
            <person name="Nagra H."/>
            <person name="Otto T.D."/>
            <person name="Rawlings N."/>
            <person name="Sanchez A."/>
            <person name="Sanders M."/>
            <person name="Subramaniam C."/>
            <person name="Tay Y."/>
            <person name="Dear P."/>
            <person name="Doerig C."/>
            <person name="Gruber A."/>
            <person name="Parkinson J."/>
            <person name="Shirley M."/>
            <person name="Wan K.L."/>
            <person name="Berriman M."/>
            <person name="Tomley F."/>
            <person name="Pain A."/>
        </authorList>
    </citation>
    <scope>NUCLEOTIDE SEQUENCE [LARGE SCALE GENOMIC DNA]</scope>
    <source>
        <strain evidence="1">Houghton</strain>
    </source>
</reference>
<dbReference type="Proteomes" id="UP000030747">
    <property type="component" value="Unassembled WGS sequence"/>
</dbReference>
<dbReference type="VEuPathDB" id="ToxoDB:ETH2_1103600"/>
<feature type="non-terminal residue" evidence="1">
    <location>
        <position position="287"/>
    </location>
</feature>
<keyword evidence="2" id="KW-1185">Reference proteome</keyword>
<organism evidence="1 2">
    <name type="scientific">Eimeria tenella</name>
    <name type="common">Coccidian parasite</name>
    <dbReference type="NCBI Taxonomy" id="5802"/>
    <lineage>
        <taxon>Eukaryota</taxon>
        <taxon>Sar</taxon>
        <taxon>Alveolata</taxon>
        <taxon>Apicomplexa</taxon>
        <taxon>Conoidasida</taxon>
        <taxon>Coccidia</taxon>
        <taxon>Eucoccidiorida</taxon>
        <taxon>Eimeriorina</taxon>
        <taxon>Eimeriidae</taxon>
        <taxon>Eimeria</taxon>
    </lineage>
</organism>
<dbReference type="VEuPathDB" id="ToxoDB:ETH_00040100"/>
<name>U6KX82_EIMTE</name>
<keyword evidence="1" id="KW-0648">Protein biosynthesis</keyword>
<dbReference type="OrthoDB" id="330790at2759"/>
<sequence>MKEKKKDKKELLSTSARGVCTPQQQTWSFSTPPATATSSQTSSALCVQTAGFHKACVRIVPVAALPGVNLVPQQQQQQQQLLLLELAAAKRSAHTQDAVSHLQQMVQQQQKQQQQLLQWWKGGSLLETIEAVPAEASRSNCCCSSSSSSSSGFAAVVSDVWRSGDTLVMSFKVVRGTLKTGDLVLLLPGRQQLRALQLHCGSSSSSSSGSSSGSSGSSSNIVASCSSGQFVLEGAFSCASIEETAAAAAAGCVLCSSKELLPTPQLLQASLLCLDTEMPLLPGRQLW</sequence>
<dbReference type="GO" id="GO:0003746">
    <property type="term" value="F:translation elongation factor activity"/>
    <property type="evidence" value="ECO:0007669"/>
    <property type="project" value="UniProtKB-KW"/>
</dbReference>